<accession>A0A8J4GJ76</accession>
<feature type="region of interest" description="Disordered" evidence="1">
    <location>
        <begin position="1"/>
        <end position="35"/>
    </location>
</feature>
<gene>
    <name evidence="2" type="ORF">Vretimale_12403</name>
</gene>
<feature type="region of interest" description="Disordered" evidence="1">
    <location>
        <begin position="213"/>
        <end position="243"/>
    </location>
</feature>
<feature type="compositionally biased region" description="Polar residues" evidence="1">
    <location>
        <begin position="1"/>
        <end position="14"/>
    </location>
</feature>
<reference evidence="2" key="1">
    <citation type="journal article" date="2021" name="Proc. Natl. Acad. Sci. U.S.A.">
        <title>Three genomes in the algal genus Volvox reveal the fate of a haploid sex-determining region after a transition to homothallism.</title>
        <authorList>
            <person name="Yamamoto K."/>
            <person name="Hamaji T."/>
            <person name="Kawai-Toyooka H."/>
            <person name="Matsuzaki R."/>
            <person name="Takahashi F."/>
            <person name="Nishimura Y."/>
            <person name="Kawachi M."/>
            <person name="Noguchi H."/>
            <person name="Minakuchi Y."/>
            <person name="Umen J.G."/>
            <person name="Toyoda A."/>
            <person name="Nozaki H."/>
        </authorList>
    </citation>
    <scope>NUCLEOTIDE SEQUENCE</scope>
    <source>
        <strain evidence="2">NIES-3785</strain>
    </source>
</reference>
<feature type="region of interest" description="Disordered" evidence="1">
    <location>
        <begin position="58"/>
        <end position="118"/>
    </location>
</feature>
<protein>
    <submittedName>
        <fullName evidence="2">Uncharacterized protein</fullName>
    </submittedName>
</protein>
<proteinExistence type="predicted"/>
<dbReference type="AlphaFoldDB" id="A0A8J4GJ76"/>
<evidence type="ECO:0000313" key="2">
    <source>
        <dbReference type="EMBL" id="GIM08376.1"/>
    </source>
</evidence>
<organism evidence="2 3">
    <name type="scientific">Volvox reticuliferus</name>
    <dbReference type="NCBI Taxonomy" id="1737510"/>
    <lineage>
        <taxon>Eukaryota</taxon>
        <taxon>Viridiplantae</taxon>
        <taxon>Chlorophyta</taxon>
        <taxon>core chlorophytes</taxon>
        <taxon>Chlorophyceae</taxon>
        <taxon>CS clade</taxon>
        <taxon>Chlamydomonadales</taxon>
        <taxon>Volvocaceae</taxon>
        <taxon>Volvox</taxon>
    </lineage>
</organism>
<sequence length="243" mass="24923">MNTKSAVTTTVNNPDNRESLDACSTPPDPSQVRSGRCSVQAAEAAIVAAVQRRFGRIGAAPRPQGTDYSTTEVVTSPLTPRLPPTANPERCGTPASPSRPALNGGDVPDYIVSSGHTAQDQDPYVYRKPAAAAVHVDMLNGGGGAAASTIVAASPDPSPLHGNGEISPNTAPGGPFWECTSIVNTPPVADGDNHVPKTTNGIDTAYGCSLLTPAPEPECDPPPGPDLSLLPQLQMSCGPELQT</sequence>
<feature type="compositionally biased region" description="Pro residues" evidence="1">
    <location>
        <begin position="214"/>
        <end position="225"/>
    </location>
</feature>
<feature type="non-terminal residue" evidence="2">
    <location>
        <position position="1"/>
    </location>
</feature>
<comment type="caution">
    <text evidence="2">The sequence shown here is derived from an EMBL/GenBank/DDBJ whole genome shotgun (WGS) entry which is preliminary data.</text>
</comment>
<feature type="compositionally biased region" description="Polar residues" evidence="1">
    <location>
        <begin position="66"/>
        <end position="78"/>
    </location>
</feature>
<name>A0A8J4GJ76_9CHLO</name>
<evidence type="ECO:0000256" key="1">
    <source>
        <dbReference type="SAM" id="MobiDB-lite"/>
    </source>
</evidence>
<dbReference type="Proteomes" id="UP000722791">
    <property type="component" value="Unassembled WGS sequence"/>
</dbReference>
<evidence type="ECO:0000313" key="3">
    <source>
        <dbReference type="Proteomes" id="UP000722791"/>
    </source>
</evidence>
<dbReference type="EMBL" id="BNCQ01000027">
    <property type="protein sequence ID" value="GIM08376.1"/>
    <property type="molecule type" value="Genomic_DNA"/>
</dbReference>